<dbReference type="EMBL" id="KN832890">
    <property type="protein sequence ID" value="KIM94279.1"/>
    <property type="molecule type" value="Genomic_DNA"/>
</dbReference>
<dbReference type="OrthoDB" id="3563491at2759"/>
<reference evidence="2" key="2">
    <citation type="submission" date="2015-01" db="EMBL/GenBank/DDBJ databases">
        <title>Evolutionary Origins and Diversification of the Mycorrhizal Mutualists.</title>
        <authorList>
            <consortium name="DOE Joint Genome Institute"/>
            <consortium name="Mycorrhizal Genomics Consortium"/>
            <person name="Kohler A."/>
            <person name="Kuo A."/>
            <person name="Nagy L.G."/>
            <person name="Floudas D."/>
            <person name="Copeland A."/>
            <person name="Barry K.W."/>
            <person name="Cichocki N."/>
            <person name="Veneault-Fourrey C."/>
            <person name="LaButti K."/>
            <person name="Lindquist E.A."/>
            <person name="Lipzen A."/>
            <person name="Lundell T."/>
            <person name="Morin E."/>
            <person name="Murat C."/>
            <person name="Riley R."/>
            <person name="Ohm R."/>
            <person name="Sun H."/>
            <person name="Tunlid A."/>
            <person name="Henrissat B."/>
            <person name="Grigoriev I.V."/>
            <person name="Hibbett D.S."/>
            <person name="Martin F."/>
        </authorList>
    </citation>
    <scope>NUCLEOTIDE SEQUENCE [LARGE SCALE GENOMIC DNA]</scope>
    <source>
        <strain evidence="2">Zn</strain>
    </source>
</reference>
<proteinExistence type="predicted"/>
<evidence type="ECO:0000313" key="1">
    <source>
        <dbReference type="EMBL" id="KIM94279.1"/>
    </source>
</evidence>
<evidence type="ECO:0000313" key="2">
    <source>
        <dbReference type="Proteomes" id="UP000054321"/>
    </source>
</evidence>
<dbReference type="Proteomes" id="UP000054321">
    <property type="component" value="Unassembled WGS sequence"/>
</dbReference>
<dbReference type="HOGENOM" id="CLU_918594_0_0_1"/>
<dbReference type="AlphaFoldDB" id="A0A0C3GSL6"/>
<organism evidence="1 2">
    <name type="scientific">Oidiodendron maius (strain Zn)</name>
    <dbReference type="NCBI Taxonomy" id="913774"/>
    <lineage>
        <taxon>Eukaryota</taxon>
        <taxon>Fungi</taxon>
        <taxon>Dikarya</taxon>
        <taxon>Ascomycota</taxon>
        <taxon>Pezizomycotina</taxon>
        <taxon>Leotiomycetes</taxon>
        <taxon>Leotiomycetes incertae sedis</taxon>
        <taxon>Myxotrichaceae</taxon>
        <taxon>Oidiodendron</taxon>
    </lineage>
</organism>
<name>A0A0C3GSL6_OIDMZ</name>
<sequence length="303" mass="33425">MLDQASFLSGATVEVPLYEDPSKGAAYKTSNLKNQFQRPIVTARGQKSTAYKATVTLKTCIHGHLDKSAPSPVPATLIVLEYSLNAIAKNKYSTAFTSLEFAPYVEPGKDKKKVTTGKSPEVIAWGPHTSKAYVTTALQNKEKHRKFEGLNLNVLGNGGGIDGTWGNSTTTEGTKTYFQLLQSDKSLSGDAGTGYDGVWWHLAQNEYEDDGVPPKIVTAVLVQRESEIEKFQCKFVLNLEVESWHKVRKAWERIWKIAVDDPIWFDPTMPSVGGVEIPPCMGQYLGRLKVDELGSFENPPVVN</sequence>
<keyword evidence="2" id="KW-1185">Reference proteome</keyword>
<reference evidence="1 2" key="1">
    <citation type="submission" date="2014-04" db="EMBL/GenBank/DDBJ databases">
        <authorList>
            <consortium name="DOE Joint Genome Institute"/>
            <person name="Kuo A."/>
            <person name="Martino E."/>
            <person name="Perotto S."/>
            <person name="Kohler A."/>
            <person name="Nagy L.G."/>
            <person name="Floudas D."/>
            <person name="Copeland A."/>
            <person name="Barry K.W."/>
            <person name="Cichocki N."/>
            <person name="Veneault-Fourrey C."/>
            <person name="LaButti K."/>
            <person name="Lindquist E.A."/>
            <person name="Lipzen A."/>
            <person name="Lundell T."/>
            <person name="Morin E."/>
            <person name="Murat C."/>
            <person name="Sun H."/>
            <person name="Tunlid A."/>
            <person name="Henrissat B."/>
            <person name="Grigoriev I.V."/>
            <person name="Hibbett D.S."/>
            <person name="Martin F."/>
            <person name="Nordberg H.P."/>
            <person name="Cantor M.N."/>
            <person name="Hua S.X."/>
        </authorList>
    </citation>
    <scope>NUCLEOTIDE SEQUENCE [LARGE SCALE GENOMIC DNA]</scope>
    <source>
        <strain evidence="1 2">Zn</strain>
    </source>
</reference>
<accession>A0A0C3GSL6</accession>
<gene>
    <name evidence="1" type="ORF">OIDMADRAFT_149392</name>
</gene>
<protein>
    <submittedName>
        <fullName evidence="1">Uncharacterized protein</fullName>
    </submittedName>
</protein>
<dbReference type="InParanoid" id="A0A0C3GSL6"/>